<dbReference type="SUPFAM" id="SSF56281">
    <property type="entry name" value="Metallo-hydrolase/oxidoreductase"/>
    <property type="match status" value="1"/>
</dbReference>
<dbReference type="Gene3D" id="3.60.15.10">
    <property type="entry name" value="Ribonuclease Z/Hydroxyacylglutathione hydrolase-like"/>
    <property type="match status" value="1"/>
</dbReference>
<dbReference type="RefSeq" id="WP_036451603.1">
    <property type="nucleotide sequence ID" value="NZ_AWQU01000066.1"/>
</dbReference>
<dbReference type="AlphaFoldDB" id="A0A084U466"/>
<accession>A0A084U466</accession>
<reference evidence="2 3" key="1">
    <citation type="journal article" date="2014" name="PLoS ONE">
        <title>Reduction of Hydrogen Peroxide Accumulation and Toxicity by a Catalase from Mycoplasma iowae.</title>
        <authorList>
            <person name="Pritchard R.E."/>
            <person name="Prassinos A.J."/>
            <person name="Osborne J.D."/>
            <person name="Raviv Z."/>
            <person name="Balish M.F."/>
        </authorList>
    </citation>
    <scope>NUCLEOTIDE SEQUENCE [LARGE SCALE GENOMIC DNA]</scope>
    <source>
        <strain evidence="2 3">DK-CPA</strain>
    </source>
</reference>
<evidence type="ECO:0000259" key="1">
    <source>
        <dbReference type="Pfam" id="PF17770"/>
    </source>
</evidence>
<gene>
    <name evidence="2" type="ORF">P271_610</name>
</gene>
<dbReference type="InterPro" id="IPR042173">
    <property type="entry name" value="RNase_J_2"/>
</dbReference>
<dbReference type="EMBL" id="AWQU01000066">
    <property type="protein sequence ID" value="KFB07752.1"/>
    <property type="molecule type" value="Genomic_DNA"/>
</dbReference>
<dbReference type="Gene3D" id="3.10.20.580">
    <property type="match status" value="1"/>
</dbReference>
<keyword evidence="3" id="KW-1185">Reference proteome</keyword>
<evidence type="ECO:0000313" key="3">
    <source>
        <dbReference type="Proteomes" id="UP000028523"/>
    </source>
</evidence>
<organism evidence="2 3">
    <name type="scientific">Malacoplasma iowae DK-CPA</name>
    <dbReference type="NCBI Taxonomy" id="1394179"/>
    <lineage>
        <taxon>Bacteria</taxon>
        <taxon>Bacillati</taxon>
        <taxon>Mycoplasmatota</taxon>
        <taxon>Mycoplasmoidales</taxon>
        <taxon>Mycoplasmoidaceae</taxon>
        <taxon>Malacoplasma</taxon>
    </lineage>
</organism>
<dbReference type="PANTHER" id="PTHR43694">
    <property type="entry name" value="RIBONUCLEASE J"/>
    <property type="match status" value="1"/>
</dbReference>
<evidence type="ECO:0000313" key="2">
    <source>
        <dbReference type="EMBL" id="KFB07752.1"/>
    </source>
</evidence>
<dbReference type="InterPro" id="IPR041636">
    <property type="entry name" value="RNase_J_C"/>
</dbReference>
<dbReference type="Pfam" id="PF17770">
    <property type="entry name" value="RNase_J_C"/>
    <property type="match status" value="1"/>
</dbReference>
<sequence>MSKINFFSLGGLDEQEKACYVLEVNDNYYIFNLGITIPVYTKLGIKKVIPYVDWIEKNSRLIKGIFIGNASHRNMGAIQYVYDKIKNIPIYTSKIGELIINSHLNKKSMHKFANFTDLNIKVLDPLKTVDMGNVKITPFRVVSCLPDTYGFIIGTQDGNIIYIDEFIINADRNNAFISDITKINMITRGKNLLLINNVGNVAKNSGFTSPNHKTKNFYTNLLNNSTENRVIVSCYDTDIHTFLTLAQIAKEKQIPFVIYNPIFMNVFNGISREGYFDNRNLPIMPIHKINEMKRGIVLLSSTPDRLFNKLISISNNEDDILKLKKSDLVVLGFKTSAGFEKIEADIIDRYSKLDLDIVSLPKTILKMEASAEDHKFLISELQPKYVIPTLGLYSEVIKYTNCIKEAGFNPNNVEMLYNGEIFSLVNGIKKDKENRRIDAKEIYVGAQGILDEGDNILQERDVMSENGIVFIVLQHDSTNKCFDPNNHDIKHFGVVPDDQKNLDWFKALNLEILDFANKTYKEIKKYDSKEFKSLIKKYASKQIEKYFGKTPIVIPTII</sequence>
<dbReference type="Gene3D" id="3.40.50.10710">
    <property type="entry name" value="Metallo-hydrolase/oxidoreductase"/>
    <property type="match status" value="1"/>
</dbReference>
<comment type="caution">
    <text evidence="2">The sequence shown here is derived from an EMBL/GenBank/DDBJ whole genome shotgun (WGS) entry which is preliminary data.</text>
</comment>
<proteinExistence type="predicted"/>
<protein>
    <submittedName>
        <fullName evidence="2">mRNA degradation ribonuclease J1/J2</fullName>
    </submittedName>
</protein>
<dbReference type="InterPro" id="IPR036866">
    <property type="entry name" value="RibonucZ/Hydroxyglut_hydro"/>
</dbReference>
<feature type="domain" description="Ribonuclease J C-terminal" evidence="1">
    <location>
        <begin position="456"/>
        <end position="558"/>
    </location>
</feature>
<name>A0A084U466_MALIO</name>
<dbReference type="Proteomes" id="UP000028523">
    <property type="component" value="Unassembled WGS sequence"/>
</dbReference>
<dbReference type="PANTHER" id="PTHR43694:SF1">
    <property type="entry name" value="RIBONUCLEASE J"/>
    <property type="match status" value="1"/>
</dbReference>